<dbReference type="RefSeq" id="WP_338437550.1">
    <property type="nucleotide sequence ID" value="NZ_JAUYVH010000010.1"/>
</dbReference>
<sequence>MTLLARINCFLLIFALGLYVVFGHEKIKEFENEQDEELCLHGTTCWSELSFEEKLKIQKIWRNGGSLEEE</sequence>
<dbReference type="Proteomes" id="UP001225596">
    <property type="component" value="Unassembled WGS sequence"/>
</dbReference>
<organism evidence="1 2">
    <name type="scientific">Keguizhuia sedimenti</name>
    <dbReference type="NCBI Taxonomy" id="3064264"/>
    <lineage>
        <taxon>Bacteria</taxon>
        <taxon>Pseudomonadati</taxon>
        <taxon>Pseudomonadota</taxon>
        <taxon>Betaproteobacteria</taxon>
        <taxon>Burkholderiales</taxon>
        <taxon>Oxalobacteraceae</taxon>
        <taxon>Keguizhuia</taxon>
    </lineage>
</organism>
<name>A0ABU1BRH0_9BURK</name>
<evidence type="ECO:0000313" key="1">
    <source>
        <dbReference type="EMBL" id="MDQ9171618.1"/>
    </source>
</evidence>
<keyword evidence="2" id="KW-1185">Reference proteome</keyword>
<gene>
    <name evidence="1" type="ORF">Q8A64_14480</name>
</gene>
<reference evidence="1 2" key="1">
    <citation type="submission" date="2023-08" db="EMBL/GenBank/DDBJ databases">
        <title>Oxalobacteraceae gen .nov., isolated from river sludge outside the plant.</title>
        <authorList>
            <person name="Zhao S.Y."/>
        </authorList>
    </citation>
    <scope>NUCLEOTIDE SEQUENCE [LARGE SCALE GENOMIC DNA]</scope>
    <source>
        <strain evidence="1 2">R-40</strain>
    </source>
</reference>
<protein>
    <submittedName>
        <fullName evidence="1">Uncharacterized protein</fullName>
    </submittedName>
</protein>
<accession>A0ABU1BRH0</accession>
<evidence type="ECO:0000313" key="2">
    <source>
        <dbReference type="Proteomes" id="UP001225596"/>
    </source>
</evidence>
<proteinExistence type="predicted"/>
<comment type="caution">
    <text evidence="1">The sequence shown here is derived from an EMBL/GenBank/DDBJ whole genome shotgun (WGS) entry which is preliminary data.</text>
</comment>
<dbReference type="EMBL" id="JAUYVH010000010">
    <property type="protein sequence ID" value="MDQ9171618.1"/>
    <property type="molecule type" value="Genomic_DNA"/>
</dbReference>